<dbReference type="EMBL" id="CAUYUJ010010446">
    <property type="protein sequence ID" value="CAK0829414.1"/>
    <property type="molecule type" value="Genomic_DNA"/>
</dbReference>
<name>A0ABN9SBQ0_9DINO</name>
<proteinExistence type="predicted"/>
<accession>A0ABN9SBQ0</accession>
<evidence type="ECO:0000313" key="1">
    <source>
        <dbReference type="EMBL" id="CAK0829414.1"/>
    </source>
</evidence>
<dbReference type="Proteomes" id="UP001189429">
    <property type="component" value="Unassembled WGS sequence"/>
</dbReference>
<keyword evidence="2" id="KW-1185">Reference proteome</keyword>
<comment type="caution">
    <text evidence="1">The sequence shown here is derived from an EMBL/GenBank/DDBJ whole genome shotgun (WGS) entry which is preliminary data.</text>
</comment>
<feature type="non-terminal residue" evidence="1">
    <location>
        <position position="1"/>
    </location>
</feature>
<gene>
    <name evidence="1" type="ORF">PCOR1329_LOCUS28367</name>
</gene>
<protein>
    <submittedName>
        <fullName evidence="1">Uncharacterized protein</fullName>
    </submittedName>
</protein>
<feature type="non-terminal residue" evidence="1">
    <location>
        <position position="74"/>
    </location>
</feature>
<sequence>AMLELRQQGNFGWSAVKGPTGAAIMTLDRFGWTPESYRARRLQSGLAVDLEAVRRVSLKQFACDDLRRQGKGLQ</sequence>
<reference evidence="1" key="1">
    <citation type="submission" date="2023-10" db="EMBL/GenBank/DDBJ databases">
        <authorList>
            <person name="Chen Y."/>
            <person name="Shah S."/>
            <person name="Dougan E. K."/>
            <person name="Thang M."/>
            <person name="Chan C."/>
        </authorList>
    </citation>
    <scope>NUCLEOTIDE SEQUENCE [LARGE SCALE GENOMIC DNA]</scope>
</reference>
<evidence type="ECO:0000313" key="2">
    <source>
        <dbReference type="Proteomes" id="UP001189429"/>
    </source>
</evidence>
<organism evidence="1 2">
    <name type="scientific">Prorocentrum cordatum</name>
    <dbReference type="NCBI Taxonomy" id="2364126"/>
    <lineage>
        <taxon>Eukaryota</taxon>
        <taxon>Sar</taxon>
        <taxon>Alveolata</taxon>
        <taxon>Dinophyceae</taxon>
        <taxon>Prorocentrales</taxon>
        <taxon>Prorocentraceae</taxon>
        <taxon>Prorocentrum</taxon>
    </lineage>
</organism>